<dbReference type="eggNOG" id="COG4980">
    <property type="taxonomic scope" value="Bacteria"/>
</dbReference>
<dbReference type="AlphaFoldDB" id="B9LZ62"/>
<evidence type="ECO:0008006" key="3">
    <source>
        <dbReference type="Google" id="ProtNLM"/>
    </source>
</evidence>
<dbReference type="Pfam" id="PF12732">
    <property type="entry name" value="YtxH"/>
    <property type="match status" value="1"/>
</dbReference>
<gene>
    <name evidence="1" type="ordered locus">Geob_0425</name>
</gene>
<dbReference type="InterPro" id="IPR052928">
    <property type="entry name" value="Desiccation-related_membrane"/>
</dbReference>
<organism evidence="1 2">
    <name type="scientific">Geotalea daltonii (strain DSM 22248 / JCM 15807 / FRC-32)</name>
    <name type="common">Geobacter daltonii</name>
    <dbReference type="NCBI Taxonomy" id="316067"/>
    <lineage>
        <taxon>Bacteria</taxon>
        <taxon>Pseudomonadati</taxon>
        <taxon>Thermodesulfobacteriota</taxon>
        <taxon>Desulfuromonadia</taxon>
        <taxon>Geobacterales</taxon>
        <taxon>Geobacteraceae</taxon>
        <taxon>Geotalea</taxon>
    </lineage>
</organism>
<dbReference type="PANTHER" id="PTHR35792:SF2">
    <property type="entry name" value="GENERAL STRESS PROTEIN"/>
    <property type="match status" value="1"/>
</dbReference>
<dbReference type="STRING" id="316067.Geob_0425"/>
<reference evidence="1 2" key="1">
    <citation type="submission" date="2009-01" db="EMBL/GenBank/DDBJ databases">
        <title>Complete sequence of Geobacter sp. FRC-32.</title>
        <authorList>
            <consortium name="US DOE Joint Genome Institute"/>
            <person name="Lucas S."/>
            <person name="Copeland A."/>
            <person name="Lapidus A."/>
            <person name="Glavina del Rio T."/>
            <person name="Dalin E."/>
            <person name="Tice H."/>
            <person name="Bruce D."/>
            <person name="Goodwin L."/>
            <person name="Pitluck S."/>
            <person name="Saunders E."/>
            <person name="Brettin T."/>
            <person name="Detter J.C."/>
            <person name="Han C."/>
            <person name="Larimer F."/>
            <person name="Land M."/>
            <person name="Hauser L."/>
            <person name="Kyrpides N."/>
            <person name="Ovchinnikova G."/>
            <person name="Kostka J."/>
            <person name="Richardson P."/>
        </authorList>
    </citation>
    <scope>NUCLEOTIDE SEQUENCE [LARGE SCALE GENOMIC DNA]</scope>
    <source>
        <strain evidence="2">DSM 22248 / JCM 15807 / FRC-32</strain>
    </source>
</reference>
<protein>
    <recommendedName>
        <fullName evidence="3">YtxH domain-containing protein</fullName>
    </recommendedName>
</protein>
<dbReference type="KEGG" id="geo:Geob_0425"/>
<proteinExistence type="predicted"/>
<keyword evidence="2" id="KW-1185">Reference proteome</keyword>
<evidence type="ECO:0000313" key="1">
    <source>
        <dbReference type="EMBL" id="ACM18794.1"/>
    </source>
</evidence>
<dbReference type="HOGENOM" id="CLU_105320_5_1_7"/>
<accession>B9LZ62</accession>
<dbReference type="PANTHER" id="PTHR35792">
    <property type="entry name" value="GENERAL STRESS PROTEIN"/>
    <property type="match status" value="1"/>
</dbReference>
<dbReference type="InterPro" id="IPR024623">
    <property type="entry name" value="YtxH"/>
</dbReference>
<dbReference type="RefSeq" id="WP_012645523.1">
    <property type="nucleotide sequence ID" value="NC_011979.1"/>
</dbReference>
<dbReference type="Proteomes" id="UP000007721">
    <property type="component" value="Chromosome"/>
</dbReference>
<name>B9LZ62_GEODF</name>
<sequence length="94" mass="10107">MAEKCSGTGAMLSFLAGAAVGTGLALLYAPKTGKEVRGRITDLSNDTVSKMKGYGSQAQEKMKSFYNTGRDMFREKKEQMSATMETGEEPLGRA</sequence>
<dbReference type="EMBL" id="CP001390">
    <property type="protein sequence ID" value="ACM18794.1"/>
    <property type="molecule type" value="Genomic_DNA"/>
</dbReference>
<evidence type="ECO:0000313" key="2">
    <source>
        <dbReference type="Proteomes" id="UP000007721"/>
    </source>
</evidence>